<reference evidence="1" key="1">
    <citation type="submission" date="2018-02" db="EMBL/GenBank/DDBJ databases">
        <title>Rhizophora mucronata_Transcriptome.</title>
        <authorList>
            <person name="Meera S.P."/>
            <person name="Sreeshan A."/>
            <person name="Augustine A."/>
        </authorList>
    </citation>
    <scope>NUCLEOTIDE SEQUENCE</scope>
    <source>
        <tissue evidence="1">Leaf</tissue>
    </source>
</reference>
<dbReference type="EMBL" id="GGEC01087882">
    <property type="protein sequence ID" value="MBX68366.1"/>
    <property type="molecule type" value="Transcribed_RNA"/>
</dbReference>
<dbReference type="AlphaFoldDB" id="A0A2P2QMY6"/>
<organism evidence="1">
    <name type="scientific">Rhizophora mucronata</name>
    <name type="common">Asiatic mangrove</name>
    <dbReference type="NCBI Taxonomy" id="61149"/>
    <lineage>
        <taxon>Eukaryota</taxon>
        <taxon>Viridiplantae</taxon>
        <taxon>Streptophyta</taxon>
        <taxon>Embryophyta</taxon>
        <taxon>Tracheophyta</taxon>
        <taxon>Spermatophyta</taxon>
        <taxon>Magnoliopsida</taxon>
        <taxon>eudicotyledons</taxon>
        <taxon>Gunneridae</taxon>
        <taxon>Pentapetalae</taxon>
        <taxon>rosids</taxon>
        <taxon>fabids</taxon>
        <taxon>Malpighiales</taxon>
        <taxon>Rhizophoraceae</taxon>
        <taxon>Rhizophora</taxon>
    </lineage>
</organism>
<evidence type="ECO:0000313" key="1">
    <source>
        <dbReference type="EMBL" id="MBX68366.1"/>
    </source>
</evidence>
<name>A0A2P2QMY6_RHIMU</name>
<accession>A0A2P2QMY6</accession>
<sequence>MLVNVQNDLLDRTFFFLSCHGHRKKCIWLHD</sequence>
<protein>
    <submittedName>
        <fullName evidence="1">Uncharacterized protein</fullName>
    </submittedName>
</protein>
<proteinExistence type="predicted"/>